<dbReference type="GO" id="GO:0008061">
    <property type="term" value="F:chitin binding"/>
    <property type="evidence" value="ECO:0007669"/>
    <property type="project" value="UniProtKB-KW"/>
</dbReference>
<evidence type="ECO:0000256" key="3">
    <source>
        <dbReference type="ARBA" id="ARBA00022737"/>
    </source>
</evidence>
<evidence type="ECO:0000259" key="6">
    <source>
        <dbReference type="PROSITE" id="PS50940"/>
    </source>
</evidence>
<feature type="domain" description="Chitin-binding type-2" evidence="6">
    <location>
        <begin position="147"/>
        <end position="205"/>
    </location>
</feature>
<keyword evidence="8" id="KW-1185">Reference proteome</keyword>
<dbReference type="Gene3D" id="2.170.140.10">
    <property type="entry name" value="Chitin binding domain"/>
    <property type="match status" value="3"/>
</dbReference>
<feature type="non-terminal residue" evidence="7">
    <location>
        <position position="1"/>
    </location>
</feature>
<dbReference type="AlphaFoldDB" id="A0AAV2HR22"/>
<dbReference type="PANTHER" id="PTHR23301">
    <property type="entry name" value="CHITIN BINDING PERITROPHIN-A"/>
    <property type="match status" value="1"/>
</dbReference>
<organism evidence="7 8">
    <name type="scientific">Lymnaea stagnalis</name>
    <name type="common">Great pond snail</name>
    <name type="synonym">Helix stagnalis</name>
    <dbReference type="NCBI Taxonomy" id="6523"/>
    <lineage>
        <taxon>Eukaryota</taxon>
        <taxon>Metazoa</taxon>
        <taxon>Spiralia</taxon>
        <taxon>Lophotrochozoa</taxon>
        <taxon>Mollusca</taxon>
        <taxon>Gastropoda</taxon>
        <taxon>Heterobranchia</taxon>
        <taxon>Euthyneura</taxon>
        <taxon>Panpulmonata</taxon>
        <taxon>Hygrophila</taxon>
        <taxon>Lymnaeoidea</taxon>
        <taxon>Lymnaeidae</taxon>
        <taxon>Lymnaea</taxon>
    </lineage>
</organism>
<dbReference type="InterPro" id="IPR051940">
    <property type="entry name" value="Chitin_bind-dev_reg"/>
</dbReference>
<evidence type="ECO:0000256" key="4">
    <source>
        <dbReference type="ARBA" id="ARBA00023157"/>
    </source>
</evidence>
<dbReference type="Pfam" id="PF01607">
    <property type="entry name" value="CBM_14"/>
    <property type="match status" value="3"/>
</dbReference>
<dbReference type="PANTHER" id="PTHR23301:SF106">
    <property type="entry name" value="CHITIN-BINDING TYPE-2 DOMAIN-CONTAINING PROTEIN-RELATED"/>
    <property type="match status" value="1"/>
</dbReference>
<dbReference type="InterPro" id="IPR036508">
    <property type="entry name" value="Chitin-bd_dom_sf"/>
</dbReference>
<gene>
    <name evidence="7" type="ORF">GSLYS_00008736001</name>
</gene>
<comment type="caution">
    <text evidence="7">The sequence shown here is derived from an EMBL/GenBank/DDBJ whole genome shotgun (WGS) entry which is preliminary data.</text>
</comment>
<accession>A0AAV2HR22</accession>
<evidence type="ECO:0000313" key="8">
    <source>
        <dbReference type="Proteomes" id="UP001497497"/>
    </source>
</evidence>
<evidence type="ECO:0000256" key="2">
    <source>
        <dbReference type="ARBA" id="ARBA00022729"/>
    </source>
</evidence>
<keyword evidence="3" id="KW-0677">Repeat</keyword>
<proteinExistence type="predicted"/>
<evidence type="ECO:0000256" key="1">
    <source>
        <dbReference type="ARBA" id="ARBA00022669"/>
    </source>
</evidence>
<dbReference type="Proteomes" id="UP001497497">
    <property type="component" value="Unassembled WGS sequence"/>
</dbReference>
<keyword evidence="5" id="KW-0325">Glycoprotein</keyword>
<sequence>DYSHFCREQNILNGIFSYPGDCTLFIRCSSLDTIIEPCPYGQAFNPASGSCQNDESARLCQGIGQLPGQTTVQTYLDVSDHCRRSNYRDGIHSHPYTCEVYLKCVDYVTHFLICPNNTLFDPIPRGCVSSSIARPCNDAIAQSYDIYRACEKYNLLNGFYPDPIRCSNFIECHFGVTHYYECPDGLHFNVQAGACDLSDLVDCSYNFKFTFT</sequence>
<dbReference type="PROSITE" id="PS50940">
    <property type="entry name" value="CHIT_BIND_II"/>
    <property type="match status" value="3"/>
</dbReference>
<dbReference type="GO" id="GO:0005576">
    <property type="term" value="C:extracellular region"/>
    <property type="evidence" value="ECO:0007669"/>
    <property type="project" value="InterPro"/>
</dbReference>
<keyword evidence="4" id="KW-1015">Disulfide bond</keyword>
<keyword evidence="1" id="KW-0147">Chitin-binding</keyword>
<dbReference type="InterPro" id="IPR002557">
    <property type="entry name" value="Chitin-bd_dom"/>
</dbReference>
<dbReference type="SUPFAM" id="SSF57625">
    <property type="entry name" value="Invertebrate chitin-binding proteins"/>
    <property type="match status" value="3"/>
</dbReference>
<evidence type="ECO:0000256" key="5">
    <source>
        <dbReference type="ARBA" id="ARBA00023180"/>
    </source>
</evidence>
<dbReference type="SMART" id="SM00494">
    <property type="entry name" value="ChtBD2"/>
    <property type="match status" value="3"/>
</dbReference>
<feature type="domain" description="Chitin-binding type-2" evidence="6">
    <location>
        <begin position="3"/>
        <end position="62"/>
    </location>
</feature>
<protein>
    <recommendedName>
        <fullName evidence="6">Chitin-binding type-2 domain-containing protein</fullName>
    </recommendedName>
</protein>
<evidence type="ECO:0000313" key="7">
    <source>
        <dbReference type="EMBL" id="CAL1534776.1"/>
    </source>
</evidence>
<keyword evidence="2" id="KW-0732">Signal</keyword>
<dbReference type="EMBL" id="CAXITT010000182">
    <property type="protein sequence ID" value="CAL1534776.1"/>
    <property type="molecule type" value="Genomic_DNA"/>
</dbReference>
<name>A0AAV2HR22_LYMST</name>
<feature type="domain" description="Chitin-binding type-2" evidence="6">
    <location>
        <begin position="79"/>
        <end position="138"/>
    </location>
</feature>
<reference evidence="7 8" key="1">
    <citation type="submission" date="2024-04" db="EMBL/GenBank/DDBJ databases">
        <authorList>
            <consortium name="Genoscope - CEA"/>
            <person name="William W."/>
        </authorList>
    </citation>
    <scope>NUCLEOTIDE SEQUENCE [LARGE SCALE GENOMIC DNA]</scope>
</reference>